<evidence type="ECO:0000313" key="3">
    <source>
        <dbReference type="EMBL" id="VAX36440.1"/>
    </source>
</evidence>
<evidence type="ECO:0008006" key="4">
    <source>
        <dbReference type="Google" id="ProtNLM"/>
    </source>
</evidence>
<dbReference type="PANTHER" id="PTHR33755">
    <property type="entry name" value="TOXIN PARE1-RELATED"/>
    <property type="match status" value="1"/>
</dbReference>
<accession>A0A3B1DNB3</accession>
<protein>
    <recommendedName>
        <fullName evidence="4">Death on curing protein, Doc toxin</fullName>
    </recommendedName>
</protein>
<dbReference type="InterPro" id="IPR051803">
    <property type="entry name" value="TA_system_RelE-like_toxin"/>
</dbReference>
<dbReference type="EMBL" id="UOGJ01000096">
    <property type="protein sequence ID" value="VAX36440.1"/>
    <property type="molecule type" value="Genomic_DNA"/>
</dbReference>
<dbReference type="InterPro" id="IPR007712">
    <property type="entry name" value="RelE/ParE_toxin"/>
</dbReference>
<dbReference type="AlphaFoldDB" id="A0A3B1DNB3"/>
<dbReference type="SUPFAM" id="SSF143011">
    <property type="entry name" value="RelE-like"/>
    <property type="match status" value="1"/>
</dbReference>
<gene>
    <name evidence="3" type="ORF">MNBD_UNCLBAC01-483</name>
</gene>
<evidence type="ECO:0000256" key="1">
    <source>
        <dbReference type="ARBA" id="ARBA00006226"/>
    </source>
</evidence>
<comment type="similarity">
    <text evidence="1">Belongs to the RelE toxin family.</text>
</comment>
<evidence type="ECO:0000256" key="2">
    <source>
        <dbReference type="ARBA" id="ARBA00022649"/>
    </source>
</evidence>
<sequence length="98" mass="11386">MIKIIWTEPAISDLEKIRSYIAQDSEVYAAALILELFQSVDQLEHFPQSGRIVPELNQEDTREVIVGNYRVIYDFIDLKIRILGILHGAQNFQISRLR</sequence>
<keyword evidence="2" id="KW-1277">Toxin-antitoxin system</keyword>
<reference evidence="3" key="1">
    <citation type="submission" date="2018-06" db="EMBL/GenBank/DDBJ databases">
        <authorList>
            <person name="Zhirakovskaya E."/>
        </authorList>
    </citation>
    <scope>NUCLEOTIDE SEQUENCE</scope>
</reference>
<dbReference type="Gene3D" id="3.30.2310.20">
    <property type="entry name" value="RelE-like"/>
    <property type="match status" value="1"/>
</dbReference>
<dbReference type="NCBIfam" id="TIGR02385">
    <property type="entry name" value="RelE_StbE"/>
    <property type="match status" value="1"/>
</dbReference>
<dbReference type="InterPro" id="IPR035093">
    <property type="entry name" value="RelE/ParE_toxin_dom_sf"/>
</dbReference>
<dbReference type="PANTHER" id="PTHR33755:SF5">
    <property type="entry name" value="TYPE II TOXIN-ANTITOXIN SYSTEM RELE_PARE FAMILY TOXIN"/>
    <property type="match status" value="1"/>
</dbReference>
<dbReference type="Pfam" id="PF05016">
    <property type="entry name" value="ParE_toxin"/>
    <property type="match status" value="1"/>
</dbReference>
<name>A0A3B1DNB3_9ZZZZ</name>
<organism evidence="3">
    <name type="scientific">hydrothermal vent metagenome</name>
    <dbReference type="NCBI Taxonomy" id="652676"/>
    <lineage>
        <taxon>unclassified sequences</taxon>
        <taxon>metagenomes</taxon>
        <taxon>ecological metagenomes</taxon>
    </lineage>
</organism>
<proteinExistence type="inferred from homology"/>